<feature type="region of interest" description="Disordered" evidence="1">
    <location>
        <begin position="429"/>
        <end position="562"/>
    </location>
</feature>
<sequence>MAATQPKSTPANIKITSNRGHQRETAFCLDRSVVWYESDSNSGGDTGEDGEGVQEAGEIDDEEGEEDDSEVSHSADSADSSDSISTPESSPPANRHVLLHGQDEGHGPAFGAFDADGNWIWSKLRPKDDSADRSANETAQPVLNRHDRAQMVMTGSLVPRASNNFWTGRGLDKDELRDQDDDPFDIVGYTSYQPRRLSSSEAIPEGHSIVLPVRIRLEDDSSSDESESSTLTTSSGGSDSEARRRASIHMLQRLGRNVAIPPRRASAMRLGHGAPRRPPSLDEISSRVVSGCGNIYGRGTPPVSAVPQQRAVSCPSPLPLQRAWFGGVQVMVTPPTPQMPAEKISGVVLKSPHMPSCSFSTDARGNLIAPAFDVAPGRQIMLQEREQQAKEWSETFKRQQQQQQQERQGLSLNLGVGVVAPPMANGEQAAATFAPSSSTRCKTPSLSNSADETAVKLQSHSGGPVIPPRRRSFGRRVSGQLHPAGQAVAPTSTSAASTTDQTIEHTHSEGPSRTQSSVVSTAPSPNRRSLVARLSLRRSSKESNKPPGTLLVPRKALPAALA</sequence>
<evidence type="ECO:0000256" key="1">
    <source>
        <dbReference type="SAM" id="MobiDB-lite"/>
    </source>
</evidence>
<dbReference type="EMBL" id="LK056662">
    <property type="protein sequence ID" value="CDU23410.1"/>
    <property type="molecule type" value="Genomic_DNA"/>
</dbReference>
<dbReference type="AlphaFoldDB" id="A0A127ZBA0"/>
<gene>
    <name evidence="2" type="ORF">SPSC_02039</name>
</gene>
<feature type="compositionally biased region" description="Polar residues" evidence="1">
    <location>
        <begin position="434"/>
        <end position="461"/>
    </location>
</feature>
<feature type="compositionally biased region" description="Low complexity" evidence="1">
    <location>
        <begin position="72"/>
        <end position="88"/>
    </location>
</feature>
<feature type="region of interest" description="Disordered" evidence="1">
    <location>
        <begin position="219"/>
        <end position="243"/>
    </location>
</feature>
<name>A0A127ZBA0_9BASI</name>
<feature type="region of interest" description="Disordered" evidence="1">
    <location>
        <begin position="37"/>
        <end position="111"/>
    </location>
</feature>
<protein>
    <submittedName>
        <fullName evidence="2">Uncharacterized protein</fullName>
    </submittedName>
</protein>
<evidence type="ECO:0000313" key="2">
    <source>
        <dbReference type="EMBL" id="CDU23410.1"/>
    </source>
</evidence>
<organism evidence="2">
    <name type="scientific">Sporisorium scitamineum</name>
    <dbReference type="NCBI Taxonomy" id="49012"/>
    <lineage>
        <taxon>Eukaryota</taxon>
        <taxon>Fungi</taxon>
        <taxon>Dikarya</taxon>
        <taxon>Basidiomycota</taxon>
        <taxon>Ustilaginomycotina</taxon>
        <taxon>Ustilaginomycetes</taxon>
        <taxon>Ustilaginales</taxon>
        <taxon>Ustilaginaceae</taxon>
        <taxon>Sporisorium</taxon>
    </lineage>
</organism>
<proteinExistence type="predicted"/>
<dbReference type="OrthoDB" id="2553071at2759"/>
<feature type="compositionally biased region" description="Polar residues" evidence="1">
    <location>
        <begin position="1"/>
        <end position="19"/>
    </location>
</feature>
<feature type="compositionally biased region" description="Acidic residues" evidence="1">
    <location>
        <begin position="46"/>
        <end position="69"/>
    </location>
</feature>
<feature type="region of interest" description="Disordered" evidence="1">
    <location>
        <begin position="1"/>
        <end position="22"/>
    </location>
</feature>
<reference evidence="2" key="1">
    <citation type="submission" date="2014-06" db="EMBL/GenBank/DDBJ databases">
        <authorList>
            <person name="Ju J."/>
            <person name="Zhang J."/>
        </authorList>
    </citation>
    <scope>NUCLEOTIDE SEQUENCE</scope>
    <source>
        <strain evidence="2">SscI8</strain>
    </source>
</reference>
<accession>A0A127ZBA0</accession>
<feature type="compositionally biased region" description="Low complexity" evidence="1">
    <location>
        <begin position="487"/>
        <end position="499"/>
    </location>
</feature>
<feature type="compositionally biased region" description="Polar residues" evidence="1">
    <location>
        <begin position="511"/>
        <end position="526"/>
    </location>
</feature>
<feature type="region of interest" description="Disordered" evidence="1">
    <location>
        <begin position="165"/>
        <end position="184"/>
    </location>
</feature>
<feature type="compositionally biased region" description="Low complexity" evidence="1">
    <location>
        <begin position="228"/>
        <end position="239"/>
    </location>
</feature>